<sequence>MITPRQLTDIARLATAEGINPNTLTHLRRIYPSVYFASCLDDDITTVEPVVSGADFNVYLVDGRQTCLHLTADTQKATGVVLATVLNS</sequence>
<reference evidence="1 2" key="1">
    <citation type="journal article" date="2014" name="ISME J.">
        <title>Candidatus Competibacter-lineage genomes retrieved from metagenomes reveal functional metabolic diversity.</title>
        <authorList>
            <person name="McIlroy S.J."/>
            <person name="Albertsen M."/>
            <person name="Andresen E.K."/>
            <person name="Saunders A.M."/>
            <person name="Kristiansen R."/>
            <person name="Stokholm-Bjerregaard M."/>
            <person name="Nielsen K.L."/>
            <person name="Nielsen P.H."/>
        </authorList>
    </citation>
    <scope>NUCLEOTIDE SEQUENCE [LARGE SCALE GENOMIC DNA]</scope>
    <source>
        <strain evidence="1 2">Run_B_J11</strain>
    </source>
</reference>
<dbReference type="EMBL" id="CBTK010000250">
    <property type="protein sequence ID" value="CDH46148.1"/>
    <property type="molecule type" value="Genomic_DNA"/>
</dbReference>
<protein>
    <submittedName>
        <fullName evidence="1">Uncharacterized protein</fullName>
    </submittedName>
</protein>
<comment type="caution">
    <text evidence="1">The sequence shown here is derived from an EMBL/GenBank/DDBJ whole genome shotgun (WGS) entry which is preliminary data.</text>
</comment>
<dbReference type="RefSeq" id="WP_034434626.1">
    <property type="nucleotide sequence ID" value="NZ_CBTK010000250.1"/>
</dbReference>
<dbReference type="Proteomes" id="UP000019184">
    <property type="component" value="Unassembled WGS sequence"/>
</dbReference>
<proteinExistence type="predicted"/>
<accession>A0A7U7GD13</accession>
<dbReference type="OrthoDB" id="7960540at2"/>
<evidence type="ECO:0000313" key="2">
    <source>
        <dbReference type="Proteomes" id="UP000019184"/>
    </source>
</evidence>
<dbReference type="AlphaFoldDB" id="A0A7U7GD13"/>
<gene>
    <name evidence="1" type="ORF">BN874_360031</name>
</gene>
<keyword evidence="2" id="KW-1185">Reference proteome</keyword>
<organism evidence="1 2">
    <name type="scientific">Candidatus Contendobacter odensis Run_B_J11</name>
    <dbReference type="NCBI Taxonomy" id="1400861"/>
    <lineage>
        <taxon>Bacteria</taxon>
        <taxon>Pseudomonadati</taxon>
        <taxon>Pseudomonadota</taxon>
        <taxon>Gammaproteobacteria</taxon>
        <taxon>Candidatus Competibacteraceae</taxon>
        <taxon>Candidatus Contendibacter</taxon>
    </lineage>
</organism>
<evidence type="ECO:0000313" key="1">
    <source>
        <dbReference type="EMBL" id="CDH46148.1"/>
    </source>
</evidence>
<name>A0A7U7GD13_9GAMM</name>